<organism evidence="4 5">
    <name type="scientific">Podospora didyma</name>
    <dbReference type="NCBI Taxonomy" id="330526"/>
    <lineage>
        <taxon>Eukaryota</taxon>
        <taxon>Fungi</taxon>
        <taxon>Dikarya</taxon>
        <taxon>Ascomycota</taxon>
        <taxon>Pezizomycotina</taxon>
        <taxon>Sordariomycetes</taxon>
        <taxon>Sordariomycetidae</taxon>
        <taxon>Sordariales</taxon>
        <taxon>Podosporaceae</taxon>
        <taxon>Podospora</taxon>
    </lineage>
</organism>
<evidence type="ECO:0000256" key="1">
    <source>
        <dbReference type="SAM" id="Coils"/>
    </source>
</evidence>
<dbReference type="EMBL" id="JAULSW010000001">
    <property type="protein sequence ID" value="KAK3392713.1"/>
    <property type="molecule type" value="Genomic_DNA"/>
</dbReference>
<accession>A0AAE0P3G6</accession>
<feature type="compositionally biased region" description="Polar residues" evidence="2">
    <location>
        <begin position="17"/>
        <end position="54"/>
    </location>
</feature>
<dbReference type="Proteomes" id="UP001285441">
    <property type="component" value="Unassembled WGS sequence"/>
</dbReference>
<feature type="transmembrane region" description="Helical" evidence="3">
    <location>
        <begin position="118"/>
        <end position="140"/>
    </location>
</feature>
<sequence length="386" mass="41391">MAGQMACQNGIRCGSLNPRTITPNAPSPKTTASVPSTSSRIPSIGSPFTTSASPSVAGNPFPLAIISTSSSDTAASETRAPNTGFPTSESPTTDTLSTQEVGSPIASNSSSQAMSSGAIAGVVIAVLTALAIILAAYYFIRRHIMRQQLSIGSEPKELEADPESQPTHPAPAGELDPQVVFFTVAGAPKPGYIELSTARTPELPTDNNPCPVYQQVPQAGNDHNNSTRENDSHAPFMQPFTPGGTNTTTWQQSNRQSGVQHIPELVPPIPAVHLQPQLDTNPVLPPNPPATVKRRKTESDAIRARSQFQEETVLLPVQNPPVQAPPVHSPPVPVPAMPVPPEQQADRELASLLQRHEELEQRKRLLLRLQQIDAKREAIQQRLKRI</sequence>
<proteinExistence type="predicted"/>
<evidence type="ECO:0000313" key="5">
    <source>
        <dbReference type="Proteomes" id="UP001285441"/>
    </source>
</evidence>
<reference evidence="4" key="2">
    <citation type="submission" date="2023-06" db="EMBL/GenBank/DDBJ databases">
        <authorList>
            <consortium name="Lawrence Berkeley National Laboratory"/>
            <person name="Haridas S."/>
            <person name="Hensen N."/>
            <person name="Bonometti L."/>
            <person name="Westerberg I."/>
            <person name="Brannstrom I.O."/>
            <person name="Guillou S."/>
            <person name="Cros-Aarteil S."/>
            <person name="Calhoun S."/>
            <person name="Kuo A."/>
            <person name="Mondo S."/>
            <person name="Pangilinan J."/>
            <person name="Riley R."/>
            <person name="LaButti K."/>
            <person name="Andreopoulos B."/>
            <person name="Lipzen A."/>
            <person name="Chen C."/>
            <person name="Yanf M."/>
            <person name="Daum C."/>
            <person name="Ng V."/>
            <person name="Clum A."/>
            <person name="Steindorff A."/>
            <person name="Ohm R."/>
            <person name="Martin F."/>
            <person name="Silar P."/>
            <person name="Natvig D."/>
            <person name="Lalanne C."/>
            <person name="Gautier V."/>
            <person name="Ament-velasquez S.L."/>
            <person name="Kruys A."/>
            <person name="Hutchinson M.I."/>
            <person name="Powell A.J."/>
            <person name="Barry K."/>
            <person name="Miller A.N."/>
            <person name="Grigoriev I.V."/>
            <person name="Debuchy R."/>
            <person name="Gladieux P."/>
            <person name="Thoren M.H."/>
            <person name="Johannesson H."/>
        </authorList>
    </citation>
    <scope>NUCLEOTIDE SEQUENCE</scope>
    <source>
        <strain evidence="4">CBS 232.78</strain>
    </source>
</reference>
<name>A0AAE0P3G6_9PEZI</name>
<gene>
    <name evidence="4" type="ORF">B0H63DRAFT_530135</name>
</gene>
<comment type="caution">
    <text evidence="4">The sequence shown here is derived from an EMBL/GenBank/DDBJ whole genome shotgun (WGS) entry which is preliminary data.</text>
</comment>
<keyword evidence="1" id="KW-0175">Coiled coil</keyword>
<feature type="compositionally biased region" description="Polar residues" evidence="2">
    <location>
        <begin position="79"/>
        <end position="101"/>
    </location>
</feature>
<evidence type="ECO:0000256" key="3">
    <source>
        <dbReference type="SAM" id="Phobius"/>
    </source>
</evidence>
<keyword evidence="3" id="KW-0472">Membrane</keyword>
<feature type="region of interest" description="Disordered" evidence="2">
    <location>
        <begin position="155"/>
        <end position="174"/>
    </location>
</feature>
<keyword evidence="5" id="KW-1185">Reference proteome</keyword>
<protein>
    <submittedName>
        <fullName evidence="4">Uncharacterized protein</fullName>
    </submittedName>
</protein>
<keyword evidence="3" id="KW-0812">Transmembrane</keyword>
<feature type="region of interest" description="Disordered" evidence="2">
    <location>
        <begin position="69"/>
        <end position="110"/>
    </location>
</feature>
<evidence type="ECO:0000313" key="4">
    <source>
        <dbReference type="EMBL" id="KAK3392713.1"/>
    </source>
</evidence>
<feature type="coiled-coil region" evidence="1">
    <location>
        <begin position="342"/>
        <end position="382"/>
    </location>
</feature>
<reference evidence="4" key="1">
    <citation type="journal article" date="2023" name="Mol. Phylogenet. Evol.">
        <title>Genome-scale phylogeny and comparative genomics of the fungal order Sordariales.</title>
        <authorList>
            <person name="Hensen N."/>
            <person name="Bonometti L."/>
            <person name="Westerberg I."/>
            <person name="Brannstrom I.O."/>
            <person name="Guillou S."/>
            <person name="Cros-Aarteil S."/>
            <person name="Calhoun S."/>
            <person name="Haridas S."/>
            <person name="Kuo A."/>
            <person name="Mondo S."/>
            <person name="Pangilinan J."/>
            <person name="Riley R."/>
            <person name="LaButti K."/>
            <person name="Andreopoulos B."/>
            <person name="Lipzen A."/>
            <person name="Chen C."/>
            <person name="Yan M."/>
            <person name="Daum C."/>
            <person name="Ng V."/>
            <person name="Clum A."/>
            <person name="Steindorff A."/>
            <person name="Ohm R.A."/>
            <person name="Martin F."/>
            <person name="Silar P."/>
            <person name="Natvig D.O."/>
            <person name="Lalanne C."/>
            <person name="Gautier V."/>
            <person name="Ament-Velasquez S.L."/>
            <person name="Kruys A."/>
            <person name="Hutchinson M.I."/>
            <person name="Powell A.J."/>
            <person name="Barry K."/>
            <person name="Miller A.N."/>
            <person name="Grigoriev I.V."/>
            <person name="Debuchy R."/>
            <person name="Gladieux P."/>
            <person name="Hiltunen Thoren M."/>
            <person name="Johannesson H."/>
        </authorList>
    </citation>
    <scope>NUCLEOTIDE SEQUENCE</scope>
    <source>
        <strain evidence="4">CBS 232.78</strain>
    </source>
</reference>
<keyword evidence="3" id="KW-1133">Transmembrane helix</keyword>
<dbReference type="AlphaFoldDB" id="A0AAE0P3G6"/>
<feature type="region of interest" description="Disordered" evidence="2">
    <location>
        <begin position="1"/>
        <end position="54"/>
    </location>
</feature>
<evidence type="ECO:0000256" key="2">
    <source>
        <dbReference type="SAM" id="MobiDB-lite"/>
    </source>
</evidence>